<dbReference type="InterPro" id="IPR022225">
    <property type="entry name" value="Phage_tail_fibre_N"/>
</dbReference>
<comment type="caution">
    <text evidence="3">The sequence shown here is derived from an EMBL/GenBank/DDBJ whole genome shotgun (WGS) entry which is preliminary data.</text>
</comment>
<dbReference type="EMBL" id="CAJPUY010000010">
    <property type="protein sequence ID" value="CAG2144389.1"/>
    <property type="molecule type" value="Genomic_DNA"/>
</dbReference>
<protein>
    <recommendedName>
        <fullName evidence="5">Phage tail protein</fullName>
    </recommendedName>
</protein>
<evidence type="ECO:0008006" key="5">
    <source>
        <dbReference type="Google" id="ProtNLM"/>
    </source>
</evidence>
<dbReference type="InterPro" id="IPR051934">
    <property type="entry name" value="Phage_Tail_Fiber_Structural"/>
</dbReference>
<keyword evidence="4" id="KW-1185">Reference proteome</keyword>
<organism evidence="3 4">
    <name type="scientific">Cupriavidus yeoncheonensis</name>
    <dbReference type="NCBI Taxonomy" id="1462994"/>
    <lineage>
        <taxon>Bacteria</taxon>
        <taxon>Pseudomonadati</taxon>
        <taxon>Pseudomonadota</taxon>
        <taxon>Betaproteobacteria</taxon>
        <taxon>Burkholderiales</taxon>
        <taxon>Burkholderiaceae</taxon>
        <taxon>Cupriavidus</taxon>
    </lineage>
</organism>
<dbReference type="RefSeq" id="WP_211947948.1">
    <property type="nucleotide sequence ID" value="NZ_CAJPUY010000010.1"/>
</dbReference>
<dbReference type="Proteomes" id="UP000672934">
    <property type="component" value="Unassembled WGS sequence"/>
</dbReference>
<dbReference type="InterPro" id="IPR011083">
    <property type="entry name" value="Phage_tail_collar_dom"/>
</dbReference>
<evidence type="ECO:0000313" key="4">
    <source>
        <dbReference type="Proteomes" id="UP000672934"/>
    </source>
</evidence>
<dbReference type="Gene3D" id="3.90.1340.10">
    <property type="entry name" value="Phage tail collar domain"/>
    <property type="match status" value="1"/>
</dbReference>
<reference evidence="3" key="1">
    <citation type="submission" date="2021-03" db="EMBL/GenBank/DDBJ databases">
        <authorList>
            <person name="Peeters C."/>
        </authorList>
    </citation>
    <scope>NUCLEOTIDE SEQUENCE</scope>
    <source>
        <strain evidence="3">LMG 31506</strain>
    </source>
</reference>
<dbReference type="Pfam" id="PF12571">
    <property type="entry name" value="Phage_tail_fib"/>
    <property type="match status" value="1"/>
</dbReference>
<dbReference type="AlphaFoldDB" id="A0A916IVK0"/>
<dbReference type="SUPFAM" id="SSF88874">
    <property type="entry name" value="Receptor-binding domain of short tail fibre protein gp12"/>
    <property type="match status" value="1"/>
</dbReference>
<name>A0A916IVK0_9BURK</name>
<feature type="domain" description="Phage tail fibre protein N-terminal" evidence="2">
    <location>
        <begin position="2"/>
        <end position="149"/>
    </location>
</feature>
<gene>
    <name evidence="3" type="ORF">LMG31506_02995</name>
</gene>
<dbReference type="PANTHER" id="PTHR35191">
    <property type="entry name" value="PROPHAGE SIDE TAIL FIBER PROTEIN HOMOLOG STFQ-RELATED"/>
    <property type="match status" value="1"/>
</dbReference>
<proteinExistence type="predicted"/>
<accession>A0A916IVK0</accession>
<evidence type="ECO:0000259" key="1">
    <source>
        <dbReference type="Pfam" id="PF07484"/>
    </source>
</evidence>
<feature type="domain" description="Phage tail collar" evidence="1">
    <location>
        <begin position="307"/>
        <end position="362"/>
    </location>
</feature>
<dbReference type="Pfam" id="PF07484">
    <property type="entry name" value="Collar"/>
    <property type="match status" value="1"/>
</dbReference>
<sequence>MTFKTIHTNYGLQRMAAAEAAGTPINLVAMAVGDGNGNPTAPSESQTVLVREIAGTRAAPNRIYQSPDNPLMYIAELVVPASLGGFTIRESGIFDADGGLFAVANVPATYKPAISEGAFADTVIRMQFLVSNASVVTLQVDPNVAVATQSWIANNVTIPYLLPGGTTGQYLAKQSNANGDTHWVDPTVANVTVSTVDEVQTLAAAQTAVTLAVCTTIGLAVYVAGDRLLPSDWTPDPVDHTKLTLATSYAAGTKIHFVQNDPAAFVPSPLIQSQNLADVPDKSVARTNLDVYSRGDTDARSKQPGDVFHTARDTAPARSLKANGAAVSRTAYAALFAAVGTRFGAGDGFNTFNLPDLRGEFIRSWDDGRGADGGRSLGSAQAESFKSHGHAINDPGHGHSMYDPGHSHGVYDPGHSHDAYVDVNIGPNNFNSGSLVTGVSRFGSTQGKPQAIMPSGTGVSIYGSATGVGVNGSSTNISLGASGGSETRPRNVALLACIAY</sequence>
<dbReference type="PANTHER" id="PTHR35191:SF1">
    <property type="entry name" value="PROPHAGE SIDE TAIL FIBER PROTEIN HOMOLOG STFQ-RELATED"/>
    <property type="match status" value="1"/>
</dbReference>
<evidence type="ECO:0000259" key="2">
    <source>
        <dbReference type="Pfam" id="PF12571"/>
    </source>
</evidence>
<dbReference type="InterPro" id="IPR037053">
    <property type="entry name" value="Phage_tail_collar_dom_sf"/>
</dbReference>
<evidence type="ECO:0000313" key="3">
    <source>
        <dbReference type="EMBL" id="CAG2144389.1"/>
    </source>
</evidence>